<keyword evidence="7" id="KW-1185">Reference proteome</keyword>
<dbReference type="PANTHER" id="PTHR30055">
    <property type="entry name" value="HTH-TYPE TRANSCRIPTIONAL REGULATOR RUTR"/>
    <property type="match status" value="1"/>
</dbReference>
<dbReference type="Pfam" id="PF21597">
    <property type="entry name" value="TetR_C_43"/>
    <property type="match status" value="1"/>
</dbReference>
<dbReference type="InterPro" id="IPR001647">
    <property type="entry name" value="HTH_TetR"/>
</dbReference>
<dbReference type="InterPro" id="IPR050109">
    <property type="entry name" value="HTH-type_TetR-like_transc_reg"/>
</dbReference>
<keyword evidence="3" id="KW-0804">Transcription</keyword>
<proteinExistence type="predicted"/>
<dbReference type="Proteomes" id="UP000247892">
    <property type="component" value="Unassembled WGS sequence"/>
</dbReference>
<feature type="domain" description="HTH tetR-type" evidence="5">
    <location>
        <begin position="14"/>
        <end position="74"/>
    </location>
</feature>
<dbReference type="GO" id="GO:0000976">
    <property type="term" value="F:transcription cis-regulatory region binding"/>
    <property type="evidence" value="ECO:0007669"/>
    <property type="project" value="TreeGrafter"/>
</dbReference>
<dbReference type="SUPFAM" id="SSF48498">
    <property type="entry name" value="Tetracyclin repressor-like, C-terminal domain"/>
    <property type="match status" value="1"/>
</dbReference>
<dbReference type="Gene3D" id="1.10.357.10">
    <property type="entry name" value="Tetracycline Repressor, domain 2"/>
    <property type="match status" value="1"/>
</dbReference>
<name>A0A318LXN0_9PSEU</name>
<dbReference type="OrthoDB" id="4709704at2"/>
<dbReference type="InterPro" id="IPR049445">
    <property type="entry name" value="TetR_SbtR-like_C"/>
</dbReference>
<organism evidence="6 7">
    <name type="scientific">Prauserella flavalba</name>
    <dbReference type="NCBI Taxonomy" id="1477506"/>
    <lineage>
        <taxon>Bacteria</taxon>
        <taxon>Bacillati</taxon>
        <taxon>Actinomycetota</taxon>
        <taxon>Actinomycetes</taxon>
        <taxon>Pseudonocardiales</taxon>
        <taxon>Pseudonocardiaceae</taxon>
        <taxon>Prauserella</taxon>
    </lineage>
</organism>
<evidence type="ECO:0000256" key="1">
    <source>
        <dbReference type="ARBA" id="ARBA00023015"/>
    </source>
</evidence>
<evidence type="ECO:0000256" key="4">
    <source>
        <dbReference type="PROSITE-ProRule" id="PRU00335"/>
    </source>
</evidence>
<evidence type="ECO:0000256" key="3">
    <source>
        <dbReference type="ARBA" id="ARBA00023163"/>
    </source>
</evidence>
<comment type="caution">
    <text evidence="6">The sequence shown here is derived from an EMBL/GenBank/DDBJ whole genome shotgun (WGS) entry which is preliminary data.</text>
</comment>
<feature type="DNA-binding region" description="H-T-H motif" evidence="4">
    <location>
        <begin position="37"/>
        <end position="56"/>
    </location>
</feature>
<dbReference type="InterPro" id="IPR009057">
    <property type="entry name" value="Homeodomain-like_sf"/>
</dbReference>
<dbReference type="PANTHER" id="PTHR30055:SF234">
    <property type="entry name" value="HTH-TYPE TRANSCRIPTIONAL REGULATOR BETI"/>
    <property type="match status" value="1"/>
</dbReference>
<evidence type="ECO:0000259" key="5">
    <source>
        <dbReference type="PROSITE" id="PS50977"/>
    </source>
</evidence>
<dbReference type="GO" id="GO:0003700">
    <property type="term" value="F:DNA-binding transcription factor activity"/>
    <property type="evidence" value="ECO:0007669"/>
    <property type="project" value="TreeGrafter"/>
</dbReference>
<reference evidence="6 7" key="1">
    <citation type="submission" date="2016-07" db="EMBL/GenBank/DDBJ databases">
        <title>Draft genome sequence of Prauserella sp. YIM 121212, isolated from alkaline soil.</title>
        <authorList>
            <person name="Ruckert C."/>
            <person name="Albersmeier A."/>
            <person name="Jiang C.-L."/>
            <person name="Jiang Y."/>
            <person name="Kalinowski J."/>
            <person name="Schneider O."/>
            <person name="Winkler A."/>
            <person name="Zotchev S.B."/>
        </authorList>
    </citation>
    <scope>NUCLEOTIDE SEQUENCE [LARGE SCALE GENOMIC DNA]</scope>
    <source>
        <strain evidence="6 7">YIM 121212</strain>
    </source>
</reference>
<keyword evidence="2 4" id="KW-0238">DNA-binding</keyword>
<evidence type="ECO:0000313" key="6">
    <source>
        <dbReference type="EMBL" id="PXY17501.1"/>
    </source>
</evidence>
<dbReference type="EMBL" id="MASU01000027">
    <property type="protein sequence ID" value="PXY17501.1"/>
    <property type="molecule type" value="Genomic_DNA"/>
</dbReference>
<evidence type="ECO:0000313" key="7">
    <source>
        <dbReference type="Proteomes" id="UP000247892"/>
    </source>
</evidence>
<dbReference type="PROSITE" id="PS50977">
    <property type="entry name" value="HTH_TETR_2"/>
    <property type="match status" value="1"/>
</dbReference>
<protein>
    <submittedName>
        <fullName evidence="6">TetR family transcriptional regulator</fullName>
    </submittedName>
</protein>
<keyword evidence="1" id="KW-0805">Transcription regulation</keyword>
<dbReference type="PRINTS" id="PR00455">
    <property type="entry name" value="HTHTETR"/>
</dbReference>
<sequence length="194" mass="21481">MPKLWNETIASHRHTVHEAILTATAELVSEHGLLSVTMSQIAERSGIGRATLYKYFPDIEAILRAWHERQIACHLHQLGELRERGGPPGERLQVMLEAYARISSGRFSHDHAVLELAAVLHTGAHVVEAEQQVHDLFKELLTEVAEVGGLRDDVAPDELATYCLHALSAARSLHSESAVRRLVMVTIAGLRPAR</sequence>
<accession>A0A318LXN0</accession>
<dbReference type="AlphaFoldDB" id="A0A318LXN0"/>
<dbReference type="InterPro" id="IPR036271">
    <property type="entry name" value="Tet_transcr_reg_TetR-rel_C_sf"/>
</dbReference>
<dbReference type="Pfam" id="PF00440">
    <property type="entry name" value="TetR_N"/>
    <property type="match status" value="1"/>
</dbReference>
<dbReference type="SUPFAM" id="SSF46689">
    <property type="entry name" value="Homeodomain-like"/>
    <property type="match status" value="1"/>
</dbReference>
<evidence type="ECO:0000256" key="2">
    <source>
        <dbReference type="ARBA" id="ARBA00023125"/>
    </source>
</evidence>
<gene>
    <name evidence="6" type="ORF">BA062_37490</name>
</gene>